<reference evidence="1 2" key="1">
    <citation type="submission" date="2016-10" db="EMBL/GenBank/DDBJ databases">
        <authorList>
            <person name="de Groot N.N."/>
        </authorList>
    </citation>
    <scope>NUCLEOTIDE SEQUENCE [LARGE SCALE GENOMIC DNA]</scope>
    <source>
        <strain evidence="1 2">DSM 26656</strain>
    </source>
</reference>
<evidence type="ECO:0000313" key="2">
    <source>
        <dbReference type="Proteomes" id="UP000236743"/>
    </source>
</evidence>
<name>A0A1H5V9D4_9HYPH</name>
<evidence type="ECO:0000313" key="1">
    <source>
        <dbReference type="EMBL" id="SEF83992.1"/>
    </source>
</evidence>
<dbReference type="AlphaFoldDB" id="A0A1H5V9D4"/>
<dbReference type="EMBL" id="FNUY01000002">
    <property type="protein sequence ID" value="SEF83992.1"/>
    <property type="molecule type" value="Genomic_DNA"/>
</dbReference>
<proteinExistence type="predicted"/>
<accession>A0A1H5V9D4</accession>
<dbReference type="Proteomes" id="UP000236743">
    <property type="component" value="Unassembled WGS sequence"/>
</dbReference>
<protein>
    <submittedName>
        <fullName evidence="1">Uncharacterized protein</fullName>
    </submittedName>
</protein>
<sequence>MRELVQKITAAAADLRRLEEGWMPSVAELRDAVILEDWMIAGDPRMPGSTEVDIP</sequence>
<gene>
    <name evidence="1" type="ORF">SAMN04488115_102217</name>
</gene>
<dbReference type="RefSeq" id="WP_160115675.1">
    <property type="nucleotide sequence ID" value="NZ_FNUY01000002.1"/>
</dbReference>
<keyword evidence="2" id="KW-1185">Reference proteome</keyword>
<organism evidence="1 2">
    <name type="scientific">Bosea lathyri</name>
    <dbReference type="NCBI Taxonomy" id="1036778"/>
    <lineage>
        <taxon>Bacteria</taxon>
        <taxon>Pseudomonadati</taxon>
        <taxon>Pseudomonadota</taxon>
        <taxon>Alphaproteobacteria</taxon>
        <taxon>Hyphomicrobiales</taxon>
        <taxon>Boseaceae</taxon>
        <taxon>Bosea</taxon>
    </lineage>
</organism>
<dbReference type="OrthoDB" id="7870532at2"/>